<organism evidence="2 3">
    <name type="scientific">Sphaerosporella brunnea</name>
    <dbReference type="NCBI Taxonomy" id="1250544"/>
    <lineage>
        <taxon>Eukaryota</taxon>
        <taxon>Fungi</taxon>
        <taxon>Dikarya</taxon>
        <taxon>Ascomycota</taxon>
        <taxon>Pezizomycotina</taxon>
        <taxon>Pezizomycetes</taxon>
        <taxon>Pezizales</taxon>
        <taxon>Pyronemataceae</taxon>
        <taxon>Sphaerosporella</taxon>
    </lineage>
</organism>
<protein>
    <submittedName>
        <fullName evidence="2">Uncharacterized protein</fullName>
    </submittedName>
</protein>
<dbReference type="InParanoid" id="A0A5J5ES06"/>
<feature type="compositionally biased region" description="Polar residues" evidence="1">
    <location>
        <begin position="144"/>
        <end position="162"/>
    </location>
</feature>
<sequence length="206" mass="23409">MATLAFILRREHLAPRRGNAKPHILLAELAMSRGWMPGEHPKSPTHNRARWVRALIALSNDVELSVVWPGIFVGPNQVFEGSRLYVIMTQLISLGFAGINKRKRRPMIVHRPVPGQVALAAIHNQQVNLTQGLNTLFHRQTTLHTSQVQSNGNQRDLSTTQEQIRDDQRRMPEQQEANANVEDGRHKEHKAELNEINDKLARQKAN</sequence>
<evidence type="ECO:0000313" key="2">
    <source>
        <dbReference type="EMBL" id="KAA8902019.1"/>
    </source>
</evidence>
<keyword evidence="3" id="KW-1185">Reference proteome</keyword>
<feature type="compositionally biased region" description="Basic and acidic residues" evidence="1">
    <location>
        <begin position="163"/>
        <end position="173"/>
    </location>
</feature>
<name>A0A5J5ES06_9PEZI</name>
<gene>
    <name evidence="2" type="ORF">FN846DRAFT_908731</name>
</gene>
<dbReference type="EMBL" id="VXIS01000138">
    <property type="protein sequence ID" value="KAA8902019.1"/>
    <property type="molecule type" value="Genomic_DNA"/>
</dbReference>
<dbReference type="Proteomes" id="UP000326924">
    <property type="component" value="Unassembled WGS sequence"/>
</dbReference>
<accession>A0A5J5ES06</accession>
<feature type="region of interest" description="Disordered" evidence="1">
    <location>
        <begin position="144"/>
        <end position="206"/>
    </location>
</feature>
<evidence type="ECO:0000313" key="3">
    <source>
        <dbReference type="Proteomes" id="UP000326924"/>
    </source>
</evidence>
<dbReference type="AlphaFoldDB" id="A0A5J5ES06"/>
<reference evidence="2 3" key="1">
    <citation type="submission" date="2019-09" db="EMBL/GenBank/DDBJ databases">
        <title>Draft genome of the ectomycorrhizal ascomycete Sphaerosporella brunnea.</title>
        <authorList>
            <consortium name="DOE Joint Genome Institute"/>
            <person name="Benucci G.M."/>
            <person name="Marozzi G."/>
            <person name="Antonielli L."/>
            <person name="Sanchez S."/>
            <person name="Marco P."/>
            <person name="Wang X."/>
            <person name="Falini L.B."/>
            <person name="Barry K."/>
            <person name="Haridas S."/>
            <person name="Lipzen A."/>
            <person name="Labutti K."/>
            <person name="Grigoriev I.V."/>
            <person name="Murat C."/>
            <person name="Martin F."/>
            <person name="Albertini E."/>
            <person name="Donnini D."/>
            <person name="Bonito G."/>
        </authorList>
    </citation>
    <scope>NUCLEOTIDE SEQUENCE [LARGE SCALE GENOMIC DNA]</scope>
    <source>
        <strain evidence="2 3">Sb_GMNB300</strain>
    </source>
</reference>
<proteinExistence type="predicted"/>
<comment type="caution">
    <text evidence="2">The sequence shown here is derived from an EMBL/GenBank/DDBJ whole genome shotgun (WGS) entry which is preliminary data.</text>
</comment>
<feature type="compositionally biased region" description="Basic and acidic residues" evidence="1">
    <location>
        <begin position="182"/>
        <end position="206"/>
    </location>
</feature>
<evidence type="ECO:0000256" key="1">
    <source>
        <dbReference type="SAM" id="MobiDB-lite"/>
    </source>
</evidence>